<keyword evidence="7" id="KW-1185">Reference proteome</keyword>
<reference evidence="7" key="1">
    <citation type="journal article" date="2019" name="Genome Announc.">
        <title>Draft Genome Sequence of Pseudoalteromonas piscicida Strain 36Y ROTHPW, an Hypersaline Seawater Isolate from the South Coast of Sonora, Mexico.</title>
        <authorList>
            <person name="Sanchez-Diaz R."/>
            <person name="Molina-Garza Z.J."/>
            <person name="Cruz-Suarez L.E."/>
            <person name="Selvin J."/>
            <person name="Kiran G.S."/>
            <person name="Ibarra-Gamez J.C."/>
            <person name="Gomez-Gil B."/>
            <person name="Galaviz-Silva L."/>
        </authorList>
    </citation>
    <scope>NUCLEOTIDE SEQUENCE [LARGE SCALE GENOMIC DNA]</scope>
    <source>
        <strain evidence="7">36Y_RITHPW</strain>
    </source>
</reference>
<dbReference type="InterPro" id="IPR001633">
    <property type="entry name" value="EAL_dom"/>
</dbReference>
<dbReference type="PROSITE" id="PS50887">
    <property type="entry name" value="GGDEF"/>
    <property type="match status" value="1"/>
</dbReference>
<sequence length="851" mass="96697">MNLTFSQFYNLTSTAERYQFALKQLYQRFDADHCFVGKFIDNDKRVKTVMYMADGKEVDNIIYDLEGTPCFDAKGSNDVCNVTFGLQQLYAEDEILRVLSIEGYLGVTLRALDHKPIGIMVCMFNKEKHISEEEKEWFQELGHLISTELNHNLELAKQGLLLKQLAKGEQIAELCTWTWQLKQNKHTFSSHLNHLLKTNSRPPSLALLLEKLTVEDSERLRVALEKVKLGSTKHIDLQVSLATRTERFGLFRIIGQVEQDELHSDEQVFTATIQDISYISSLNRQLELTNVVFEHATEAIMITNNKNEIIMVNRAFERLTGYNGHELLGQDPAVLSSGKQDKAFYESMWDALNSRGHWKGEIHNRRKNGQIYPEELTLSVVKDEQGEVSNYVGIFRDITEWKRNESQLTFYANHEPLTALLNRRSFMHRLEEQISGSRSNNTSCSLLFIGLDRFKEVNDVFGPEIGDKVLISVAKRLKNAVRQNDIIARYGGDEFALLLTQSDVESALKVAQKLAQKLSQPYVFNEITIELTCSTGVAQLEAGSRITAANLLRNAAHALNSVKKTERGQVALHNATIQNAYLNKIKLKDKLKQALKDQALTVYYQPIVNADNNHITKFEALVRWFDDEYGMVSPGTFIPIAEEFGLIHLVGQFVLERSCKDLATIHQAGFTDVGISINRSVSEFKAIINQVKLITSAIEKANIPYESITIEVTESLATNRYTWKTLNQLREHGIKVSLDDFCTGYSSLSNLIENQVDYLKIDKSFVDSLMTDFNKQVMIDCLIKLSDKLGIDVIAEGVEQFTQLEKLKELGCHHIQGFFYSPAKPIDACLTLLKTDAFVVQARQHQSIVQR</sequence>
<dbReference type="InterPro" id="IPR029787">
    <property type="entry name" value="Nucleotide_cyclase"/>
</dbReference>
<dbReference type="PROSITE" id="PS50112">
    <property type="entry name" value="PAS"/>
    <property type="match status" value="1"/>
</dbReference>
<dbReference type="SMART" id="SM00052">
    <property type="entry name" value="EAL"/>
    <property type="match status" value="1"/>
</dbReference>
<dbReference type="InterPro" id="IPR035919">
    <property type="entry name" value="EAL_sf"/>
</dbReference>
<dbReference type="PROSITE" id="PS50113">
    <property type="entry name" value="PAC"/>
    <property type="match status" value="1"/>
</dbReference>
<dbReference type="CDD" id="cd00130">
    <property type="entry name" value="PAS"/>
    <property type="match status" value="1"/>
</dbReference>
<dbReference type="InterPro" id="IPR000014">
    <property type="entry name" value="PAS"/>
</dbReference>
<comment type="cofactor">
    <cofactor evidence="1">
        <name>Mg(2+)</name>
        <dbReference type="ChEBI" id="CHEBI:18420"/>
    </cofactor>
</comment>
<evidence type="ECO:0000313" key="7">
    <source>
        <dbReference type="Proteomes" id="UP000228621"/>
    </source>
</evidence>
<dbReference type="AlphaFoldDB" id="A0A2A5JLT0"/>
<dbReference type="InterPro" id="IPR003018">
    <property type="entry name" value="GAF"/>
</dbReference>
<dbReference type="NCBIfam" id="TIGR00229">
    <property type="entry name" value="sensory_box"/>
    <property type="match status" value="1"/>
</dbReference>
<feature type="domain" description="GGDEF" evidence="5">
    <location>
        <begin position="442"/>
        <end position="575"/>
    </location>
</feature>
<evidence type="ECO:0000313" key="6">
    <source>
        <dbReference type="EMBL" id="PCK30413.1"/>
    </source>
</evidence>
<dbReference type="NCBIfam" id="TIGR00254">
    <property type="entry name" value="GGDEF"/>
    <property type="match status" value="1"/>
</dbReference>
<dbReference type="InterPro" id="IPR035965">
    <property type="entry name" value="PAS-like_dom_sf"/>
</dbReference>
<dbReference type="Gene3D" id="3.20.20.450">
    <property type="entry name" value="EAL domain"/>
    <property type="match status" value="1"/>
</dbReference>
<dbReference type="SUPFAM" id="SSF55785">
    <property type="entry name" value="PYP-like sensor domain (PAS domain)"/>
    <property type="match status" value="1"/>
</dbReference>
<dbReference type="Gene3D" id="3.30.70.270">
    <property type="match status" value="1"/>
</dbReference>
<proteinExistence type="predicted"/>
<dbReference type="Proteomes" id="UP000228621">
    <property type="component" value="Unassembled WGS sequence"/>
</dbReference>
<evidence type="ECO:0000259" key="3">
    <source>
        <dbReference type="PROSITE" id="PS50113"/>
    </source>
</evidence>
<name>A0A2A5JLT0_PSEO7</name>
<dbReference type="SMART" id="SM00091">
    <property type="entry name" value="PAS"/>
    <property type="match status" value="1"/>
</dbReference>
<dbReference type="SUPFAM" id="SSF55073">
    <property type="entry name" value="Nucleotide cyclase"/>
    <property type="match status" value="1"/>
</dbReference>
<dbReference type="EMBL" id="NKHF01000084">
    <property type="protein sequence ID" value="PCK30413.1"/>
    <property type="molecule type" value="Genomic_DNA"/>
</dbReference>
<dbReference type="InterPro" id="IPR000700">
    <property type="entry name" value="PAS-assoc_C"/>
</dbReference>
<dbReference type="InterPro" id="IPR043128">
    <property type="entry name" value="Rev_trsase/Diguanyl_cyclase"/>
</dbReference>
<feature type="domain" description="PAC" evidence="3">
    <location>
        <begin position="358"/>
        <end position="410"/>
    </location>
</feature>
<dbReference type="GO" id="GO:0003824">
    <property type="term" value="F:catalytic activity"/>
    <property type="evidence" value="ECO:0007669"/>
    <property type="project" value="UniProtKB-ARBA"/>
</dbReference>
<evidence type="ECO:0000259" key="4">
    <source>
        <dbReference type="PROSITE" id="PS50883"/>
    </source>
</evidence>
<dbReference type="SMART" id="SM00086">
    <property type="entry name" value="PAC"/>
    <property type="match status" value="1"/>
</dbReference>
<dbReference type="PROSITE" id="PS50883">
    <property type="entry name" value="EAL"/>
    <property type="match status" value="1"/>
</dbReference>
<evidence type="ECO:0000259" key="2">
    <source>
        <dbReference type="PROSITE" id="PS50112"/>
    </source>
</evidence>
<dbReference type="OrthoDB" id="1316910at2"/>
<organism evidence="6 7">
    <name type="scientific">Pseudoalteromonas piscicida</name>
    <dbReference type="NCBI Taxonomy" id="43662"/>
    <lineage>
        <taxon>Bacteria</taxon>
        <taxon>Pseudomonadati</taxon>
        <taxon>Pseudomonadota</taxon>
        <taxon>Gammaproteobacteria</taxon>
        <taxon>Alteromonadales</taxon>
        <taxon>Pseudoalteromonadaceae</taxon>
        <taxon>Pseudoalteromonas</taxon>
    </lineage>
</organism>
<dbReference type="SMART" id="SM00267">
    <property type="entry name" value="GGDEF"/>
    <property type="match status" value="1"/>
</dbReference>
<feature type="domain" description="PAS" evidence="2">
    <location>
        <begin position="285"/>
        <end position="330"/>
    </location>
</feature>
<dbReference type="SUPFAM" id="SSF141868">
    <property type="entry name" value="EAL domain-like"/>
    <property type="match status" value="1"/>
</dbReference>
<dbReference type="InterPro" id="IPR000160">
    <property type="entry name" value="GGDEF_dom"/>
</dbReference>
<gene>
    <name evidence="6" type="ORF">CEX98_17465</name>
</gene>
<dbReference type="InterPro" id="IPR052155">
    <property type="entry name" value="Biofilm_reg_signaling"/>
</dbReference>
<dbReference type="CDD" id="cd01949">
    <property type="entry name" value="GGDEF"/>
    <property type="match status" value="1"/>
</dbReference>
<evidence type="ECO:0000259" key="5">
    <source>
        <dbReference type="PROSITE" id="PS50887"/>
    </source>
</evidence>
<dbReference type="FunFam" id="3.30.70.270:FF:000001">
    <property type="entry name" value="Diguanylate cyclase domain protein"/>
    <property type="match status" value="1"/>
</dbReference>
<dbReference type="Gene3D" id="3.30.450.20">
    <property type="entry name" value="PAS domain"/>
    <property type="match status" value="1"/>
</dbReference>
<dbReference type="RefSeq" id="WP_099643305.1">
    <property type="nucleotide sequence ID" value="NZ_NKHF01000084.1"/>
</dbReference>
<dbReference type="Pfam" id="PF00563">
    <property type="entry name" value="EAL"/>
    <property type="match status" value="1"/>
</dbReference>
<dbReference type="Pfam" id="PF01590">
    <property type="entry name" value="GAF"/>
    <property type="match status" value="1"/>
</dbReference>
<dbReference type="Pfam" id="PF13426">
    <property type="entry name" value="PAS_9"/>
    <property type="match status" value="1"/>
</dbReference>
<accession>A0A2A5JLT0</accession>
<comment type="caution">
    <text evidence="6">The sequence shown here is derived from an EMBL/GenBank/DDBJ whole genome shotgun (WGS) entry which is preliminary data.</text>
</comment>
<dbReference type="PANTHER" id="PTHR44757:SF2">
    <property type="entry name" value="BIOFILM ARCHITECTURE MAINTENANCE PROTEIN MBAA"/>
    <property type="match status" value="1"/>
</dbReference>
<dbReference type="CDD" id="cd01948">
    <property type="entry name" value="EAL"/>
    <property type="match status" value="1"/>
</dbReference>
<dbReference type="Pfam" id="PF00990">
    <property type="entry name" value="GGDEF"/>
    <property type="match status" value="1"/>
</dbReference>
<protein>
    <submittedName>
        <fullName evidence="6">GGDEF domain-containing protein</fullName>
    </submittedName>
</protein>
<dbReference type="PANTHER" id="PTHR44757">
    <property type="entry name" value="DIGUANYLATE CYCLASE DGCP"/>
    <property type="match status" value="1"/>
</dbReference>
<evidence type="ECO:0000256" key="1">
    <source>
        <dbReference type="ARBA" id="ARBA00001946"/>
    </source>
</evidence>
<dbReference type="SUPFAM" id="SSF55781">
    <property type="entry name" value="GAF domain-like"/>
    <property type="match status" value="1"/>
</dbReference>
<dbReference type="InterPro" id="IPR001610">
    <property type="entry name" value="PAC"/>
</dbReference>
<feature type="domain" description="EAL" evidence="4">
    <location>
        <begin position="584"/>
        <end position="837"/>
    </location>
</feature>